<evidence type="ECO:0000256" key="1">
    <source>
        <dbReference type="SAM" id="SignalP"/>
    </source>
</evidence>
<name>A0A4Z2GH67_9TELE</name>
<reference evidence="2 3" key="1">
    <citation type="submission" date="2019-03" db="EMBL/GenBank/DDBJ databases">
        <title>First draft genome of Liparis tanakae, snailfish: a comprehensive survey of snailfish specific genes.</title>
        <authorList>
            <person name="Kim W."/>
            <person name="Song I."/>
            <person name="Jeong J.-H."/>
            <person name="Kim D."/>
            <person name="Kim S."/>
            <person name="Ryu S."/>
            <person name="Song J.Y."/>
            <person name="Lee S.K."/>
        </authorList>
    </citation>
    <scope>NUCLEOTIDE SEQUENCE [LARGE SCALE GENOMIC DNA]</scope>
    <source>
        <tissue evidence="2">Muscle</tissue>
    </source>
</reference>
<sequence>MAPAQMLGLVWVLVRISLVLVCRATPLMPADAVWRGEDLSETFLRQSNIQTSNICSYRPSPPVPTHPPAVACSLLPSADRKHVTVKRTLLRPCVTRGALHFGLAESLIALTRSDAPTTNHEQRKHFLVPSLLSPGVIVSPPPNPSVSDGRIRPGHGLSLTEQDSITYLKERDSITYLKERDSITYLKERDSITYLTHVAQVGYAGNISHRRRQGTGSLLYLAYFVLEDPDPLVGADDVVLQLLK</sequence>
<keyword evidence="3" id="KW-1185">Reference proteome</keyword>
<keyword evidence="1" id="KW-0732">Signal</keyword>
<gene>
    <name evidence="2" type="ORF">EYF80_037702</name>
</gene>
<comment type="caution">
    <text evidence="2">The sequence shown here is derived from an EMBL/GenBank/DDBJ whole genome shotgun (WGS) entry which is preliminary data.</text>
</comment>
<organism evidence="2 3">
    <name type="scientific">Liparis tanakae</name>
    <name type="common">Tanaka's snailfish</name>
    <dbReference type="NCBI Taxonomy" id="230148"/>
    <lineage>
        <taxon>Eukaryota</taxon>
        <taxon>Metazoa</taxon>
        <taxon>Chordata</taxon>
        <taxon>Craniata</taxon>
        <taxon>Vertebrata</taxon>
        <taxon>Euteleostomi</taxon>
        <taxon>Actinopterygii</taxon>
        <taxon>Neopterygii</taxon>
        <taxon>Teleostei</taxon>
        <taxon>Neoteleostei</taxon>
        <taxon>Acanthomorphata</taxon>
        <taxon>Eupercaria</taxon>
        <taxon>Perciformes</taxon>
        <taxon>Cottioidei</taxon>
        <taxon>Cottales</taxon>
        <taxon>Liparidae</taxon>
        <taxon>Liparis</taxon>
    </lineage>
</organism>
<dbReference type="EMBL" id="SRLO01000559">
    <property type="protein sequence ID" value="TNN52094.1"/>
    <property type="molecule type" value="Genomic_DNA"/>
</dbReference>
<evidence type="ECO:0000313" key="2">
    <source>
        <dbReference type="EMBL" id="TNN52094.1"/>
    </source>
</evidence>
<protein>
    <submittedName>
        <fullName evidence="2">Uncharacterized protein</fullName>
    </submittedName>
</protein>
<dbReference type="AlphaFoldDB" id="A0A4Z2GH67"/>
<evidence type="ECO:0000313" key="3">
    <source>
        <dbReference type="Proteomes" id="UP000314294"/>
    </source>
</evidence>
<feature type="chain" id="PRO_5021379888" evidence="1">
    <location>
        <begin position="25"/>
        <end position="244"/>
    </location>
</feature>
<dbReference type="Proteomes" id="UP000314294">
    <property type="component" value="Unassembled WGS sequence"/>
</dbReference>
<dbReference type="OrthoDB" id="10625101at2759"/>
<accession>A0A4Z2GH67</accession>
<proteinExistence type="predicted"/>
<feature type="signal peptide" evidence="1">
    <location>
        <begin position="1"/>
        <end position="24"/>
    </location>
</feature>